<reference evidence="1" key="2">
    <citation type="submission" date="2015-03" db="EMBL/GenBank/DDBJ databases">
        <authorList>
            <person name="Chow C.-E.T."/>
            <person name="Winget D.M."/>
            <person name="White R.A.III."/>
            <person name="Hallam S.J."/>
            <person name="Suttle C.A."/>
        </authorList>
    </citation>
    <scope>NUCLEOTIDE SEQUENCE</scope>
    <source>
        <strain evidence="1">H4084988</strain>
    </source>
</reference>
<accession>A0A0F7L7P7</accession>
<proteinExistence type="predicted"/>
<protein>
    <submittedName>
        <fullName evidence="1">Uncharacterized protein</fullName>
    </submittedName>
</protein>
<name>A0A0F7L7P7_9VIRU</name>
<sequence>MKTIILPYLIDTFTQCREDFLIQVADNLTKLLHDGSDEITRQMASEMRTISDKNLELMETNAGLESSKRFDHKQLGIYKKNDLELHETIRKLKLKQADPVQRNKELRQVETVIIDGLEYYRVVADRDVV</sequence>
<dbReference type="EMBL" id="KR029594">
    <property type="protein sequence ID" value="AKH47432.1"/>
    <property type="molecule type" value="Genomic_DNA"/>
</dbReference>
<evidence type="ECO:0000313" key="1">
    <source>
        <dbReference type="EMBL" id="AKH47432.1"/>
    </source>
</evidence>
<organism evidence="1">
    <name type="scientific">uncultured marine virus</name>
    <dbReference type="NCBI Taxonomy" id="186617"/>
    <lineage>
        <taxon>Viruses</taxon>
        <taxon>environmental samples</taxon>
    </lineage>
</organism>
<reference evidence="1" key="1">
    <citation type="journal article" date="2015" name="Front. Microbiol.">
        <title>Combining genomic sequencing methods to explore viral diversity and reveal potential virus-host interactions.</title>
        <authorList>
            <person name="Chow C.E."/>
            <person name="Winget D.M."/>
            <person name="White R.A.III."/>
            <person name="Hallam S.J."/>
            <person name="Suttle C.A."/>
        </authorList>
    </citation>
    <scope>NUCLEOTIDE SEQUENCE</scope>
    <source>
        <strain evidence="1">H4084988</strain>
    </source>
</reference>